<feature type="domain" description="GGDEF" evidence="4">
    <location>
        <begin position="387"/>
        <end position="520"/>
    </location>
</feature>
<feature type="transmembrane region" description="Helical" evidence="1">
    <location>
        <begin position="43"/>
        <end position="65"/>
    </location>
</feature>
<dbReference type="Pfam" id="PF00563">
    <property type="entry name" value="EAL"/>
    <property type="match status" value="1"/>
</dbReference>
<dbReference type="InterPro" id="IPR052155">
    <property type="entry name" value="Biofilm_reg_signaling"/>
</dbReference>
<keyword evidence="1" id="KW-0472">Membrane</keyword>
<dbReference type="InterPro" id="IPR000700">
    <property type="entry name" value="PAS-assoc_C"/>
</dbReference>
<dbReference type="OrthoDB" id="9790882at2"/>
<keyword evidence="6" id="KW-1185">Reference proteome</keyword>
<reference evidence="5 6" key="1">
    <citation type="submission" date="2018-07" db="EMBL/GenBank/DDBJ databases">
        <title>Erythrobacter nanhaiensis sp. nov., a novel member of the genus Erythrobacter isolated from the South China Sea.</title>
        <authorList>
            <person name="Chen X."/>
            <person name="Liu J."/>
        </authorList>
    </citation>
    <scope>NUCLEOTIDE SEQUENCE [LARGE SCALE GENOMIC DNA]</scope>
    <source>
        <strain evidence="5 6">S-5</strain>
    </source>
</reference>
<dbReference type="SMART" id="SM00052">
    <property type="entry name" value="EAL"/>
    <property type="match status" value="1"/>
</dbReference>
<dbReference type="SUPFAM" id="SSF55785">
    <property type="entry name" value="PYP-like sensor domain (PAS domain)"/>
    <property type="match status" value="1"/>
</dbReference>
<gene>
    <name evidence="5" type="ORF">DL238_08820</name>
</gene>
<dbReference type="Pfam" id="PF00990">
    <property type="entry name" value="GGDEF"/>
    <property type="match status" value="1"/>
</dbReference>
<dbReference type="PROSITE" id="PS50883">
    <property type="entry name" value="EAL"/>
    <property type="match status" value="1"/>
</dbReference>
<dbReference type="PROSITE" id="PS50887">
    <property type="entry name" value="GGDEF"/>
    <property type="match status" value="1"/>
</dbReference>
<dbReference type="Gene3D" id="3.20.20.450">
    <property type="entry name" value="EAL domain"/>
    <property type="match status" value="1"/>
</dbReference>
<dbReference type="PROSITE" id="PS50113">
    <property type="entry name" value="PAC"/>
    <property type="match status" value="1"/>
</dbReference>
<dbReference type="InterPro" id="IPR001633">
    <property type="entry name" value="EAL_dom"/>
</dbReference>
<sequence length="785" mass="87327">MTESATFDETTLRRRLPLTAVLGFRPGPDLDWPRLWMLQHRELARLMGARIAAHGAGAVLAAIMLFKDLPIQLLGLWLTWLGVSLYIYTRRDAHIRLIEKPELSAREARSHLIGSILLGIGWGSLMPMLHLVAGPTEAIRGLVIGAGIAVGGVILMGVVPLSAYAFLTLLTLGACLGFWLAGHFEMLVSVVFFSFFAFGSIWLRAHDFLRFAIAETALLEKTHTVSLLLREFEENEADWLWQIDKSRRVRSVSPRFAYALGQRASDLESQPFFELISGEQWESGNFAPSLHQLADRIRDRESFSNLLVEVKVAGAARWWELSGTPILGEKGEYLGYRGVGSDVTEQRNSSEKIAYLARYDTLTGLPNRIMLHEELGNAMEEARRWRRRCAFIMVDLDRFKAVNDSLGHQVGDRLLEEVSQRLGEIGCDNAVCFRLGGDEFGIVIRDASEHGLIDHIARTVIERLSRPYEIDRHTVFVGASAGSALAPGDGKTVEELMRNADLALYRAKDDGRGVHYAYEPSLHANAEERRQLELSLRKAIEKDELLLHFQPVVDATSEEVVGFEALVRWQSEDHGFVSPGKFIPVAEDTRLIVPIGTWVMQRACAEAMAWPSHVKVNINVSPEQLVEPDFVDTVVEALSRSGLDPTRLEIEVTESIFLSDAEVAREALSRVMALGCQVALDDFGTGYSSLGYLRKLKFSTIKVDRSFVQGAAQGSSESLAIVRAVVAMAQSLEMKTTAEGVETEEEATLVRRMGCDRIQGFYFGRPMTSVDARSLFDGGYRAMIA</sequence>
<dbReference type="InterPro" id="IPR000160">
    <property type="entry name" value="GGDEF_dom"/>
</dbReference>
<dbReference type="NCBIfam" id="TIGR00254">
    <property type="entry name" value="GGDEF"/>
    <property type="match status" value="1"/>
</dbReference>
<dbReference type="NCBIfam" id="TIGR00229">
    <property type="entry name" value="sensory_box"/>
    <property type="match status" value="1"/>
</dbReference>
<evidence type="ECO:0000259" key="4">
    <source>
        <dbReference type="PROSITE" id="PS50887"/>
    </source>
</evidence>
<feature type="transmembrane region" description="Helical" evidence="1">
    <location>
        <begin position="110"/>
        <end position="132"/>
    </location>
</feature>
<organism evidence="5 6">
    <name type="scientific">Alteriqipengyuania lutimaris</name>
    <dbReference type="NCBI Taxonomy" id="1538146"/>
    <lineage>
        <taxon>Bacteria</taxon>
        <taxon>Pseudomonadati</taxon>
        <taxon>Pseudomonadota</taxon>
        <taxon>Alphaproteobacteria</taxon>
        <taxon>Sphingomonadales</taxon>
        <taxon>Erythrobacteraceae</taxon>
        <taxon>Alteriqipengyuania</taxon>
    </lineage>
</organism>
<evidence type="ECO:0000313" key="5">
    <source>
        <dbReference type="EMBL" id="RDS77695.1"/>
    </source>
</evidence>
<dbReference type="SUPFAM" id="SSF141868">
    <property type="entry name" value="EAL domain-like"/>
    <property type="match status" value="1"/>
</dbReference>
<feature type="domain" description="EAL" evidence="3">
    <location>
        <begin position="529"/>
        <end position="780"/>
    </location>
</feature>
<evidence type="ECO:0000256" key="1">
    <source>
        <dbReference type="SAM" id="Phobius"/>
    </source>
</evidence>
<dbReference type="InterPro" id="IPR035919">
    <property type="entry name" value="EAL_sf"/>
</dbReference>
<protein>
    <submittedName>
        <fullName evidence="5">EAL domain-containing protein</fullName>
    </submittedName>
</protein>
<dbReference type="PANTHER" id="PTHR44757">
    <property type="entry name" value="DIGUANYLATE CYCLASE DGCP"/>
    <property type="match status" value="1"/>
</dbReference>
<feature type="transmembrane region" description="Helical" evidence="1">
    <location>
        <begin position="71"/>
        <end position="89"/>
    </location>
</feature>
<keyword evidence="1" id="KW-0812">Transmembrane</keyword>
<dbReference type="Pfam" id="PF08448">
    <property type="entry name" value="PAS_4"/>
    <property type="match status" value="1"/>
</dbReference>
<feature type="transmembrane region" description="Helical" evidence="1">
    <location>
        <begin position="186"/>
        <end position="203"/>
    </location>
</feature>
<evidence type="ECO:0000313" key="6">
    <source>
        <dbReference type="Proteomes" id="UP000254101"/>
    </source>
</evidence>
<keyword evidence="1" id="KW-1133">Transmembrane helix</keyword>
<dbReference type="InterPro" id="IPR035965">
    <property type="entry name" value="PAS-like_dom_sf"/>
</dbReference>
<evidence type="ECO:0000259" key="2">
    <source>
        <dbReference type="PROSITE" id="PS50113"/>
    </source>
</evidence>
<dbReference type="InterPro" id="IPR000014">
    <property type="entry name" value="PAS"/>
</dbReference>
<dbReference type="EMBL" id="QRBB01000001">
    <property type="protein sequence ID" value="RDS77695.1"/>
    <property type="molecule type" value="Genomic_DNA"/>
</dbReference>
<dbReference type="InterPro" id="IPR043128">
    <property type="entry name" value="Rev_trsase/Diguanyl_cyclase"/>
</dbReference>
<dbReference type="InterPro" id="IPR013656">
    <property type="entry name" value="PAS_4"/>
</dbReference>
<evidence type="ECO:0000259" key="3">
    <source>
        <dbReference type="PROSITE" id="PS50883"/>
    </source>
</evidence>
<feature type="transmembrane region" description="Helical" evidence="1">
    <location>
        <begin position="138"/>
        <end position="156"/>
    </location>
</feature>
<dbReference type="PANTHER" id="PTHR44757:SF2">
    <property type="entry name" value="BIOFILM ARCHITECTURE MAINTENANCE PROTEIN MBAA"/>
    <property type="match status" value="1"/>
</dbReference>
<dbReference type="RefSeq" id="WP_115491914.1">
    <property type="nucleotide sequence ID" value="NZ_JACHWW010000001.1"/>
</dbReference>
<dbReference type="AlphaFoldDB" id="A0A395LLP9"/>
<accession>A0A395LLP9</accession>
<name>A0A395LLP9_9SPHN</name>
<dbReference type="SUPFAM" id="SSF55073">
    <property type="entry name" value="Nucleotide cyclase"/>
    <property type="match status" value="1"/>
</dbReference>
<dbReference type="SMART" id="SM00267">
    <property type="entry name" value="GGDEF"/>
    <property type="match status" value="1"/>
</dbReference>
<dbReference type="CDD" id="cd00130">
    <property type="entry name" value="PAS"/>
    <property type="match status" value="1"/>
</dbReference>
<dbReference type="Gene3D" id="3.30.450.20">
    <property type="entry name" value="PAS domain"/>
    <property type="match status" value="1"/>
</dbReference>
<dbReference type="InterPro" id="IPR029787">
    <property type="entry name" value="Nucleotide_cyclase"/>
</dbReference>
<dbReference type="Proteomes" id="UP000254101">
    <property type="component" value="Unassembled WGS sequence"/>
</dbReference>
<dbReference type="CDD" id="cd01948">
    <property type="entry name" value="EAL"/>
    <property type="match status" value="1"/>
</dbReference>
<proteinExistence type="predicted"/>
<dbReference type="Gene3D" id="3.30.70.270">
    <property type="match status" value="1"/>
</dbReference>
<feature type="domain" description="PAC" evidence="2">
    <location>
        <begin position="301"/>
        <end position="355"/>
    </location>
</feature>
<dbReference type="CDD" id="cd01949">
    <property type="entry name" value="GGDEF"/>
    <property type="match status" value="1"/>
</dbReference>
<comment type="caution">
    <text evidence="5">The sequence shown here is derived from an EMBL/GenBank/DDBJ whole genome shotgun (WGS) entry which is preliminary data.</text>
</comment>